<reference evidence="1 2" key="1">
    <citation type="journal article" date="2006" name="Science">
        <title>Phytophthora genome sequences uncover evolutionary origins and mechanisms of pathogenesis.</title>
        <authorList>
            <person name="Tyler B.M."/>
            <person name="Tripathy S."/>
            <person name="Zhang X."/>
            <person name="Dehal P."/>
            <person name="Jiang R.H."/>
            <person name="Aerts A."/>
            <person name="Arredondo F.D."/>
            <person name="Baxter L."/>
            <person name="Bensasson D."/>
            <person name="Beynon J.L."/>
            <person name="Chapman J."/>
            <person name="Damasceno C.M."/>
            <person name="Dorrance A.E."/>
            <person name="Dou D."/>
            <person name="Dickerman A.W."/>
            <person name="Dubchak I.L."/>
            <person name="Garbelotto M."/>
            <person name="Gijzen M."/>
            <person name="Gordon S.G."/>
            <person name="Govers F."/>
            <person name="Grunwald N.J."/>
            <person name="Huang W."/>
            <person name="Ivors K.L."/>
            <person name="Jones R.W."/>
            <person name="Kamoun S."/>
            <person name="Krampis K."/>
            <person name="Lamour K.H."/>
            <person name="Lee M.K."/>
            <person name="McDonald W.H."/>
            <person name="Medina M."/>
            <person name="Meijer H.J."/>
            <person name="Nordberg E.K."/>
            <person name="Maclean D.J."/>
            <person name="Ospina-Giraldo M.D."/>
            <person name="Morris P.F."/>
            <person name="Phuntumart V."/>
            <person name="Putnam N.H."/>
            <person name="Rash S."/>
            <person name="Rose J.K."/>
            <person name="Sakihama Y."/>
            <person name="Salamov A.A."/>
            <person name="Savidor A."/>
            <person name="Scheuring C.F."/>
            <person name="Smith B.M."/>
            <person name="Sobral B.W."/>
            <person name="Terry A."/>
            <person name="Torto-Alalibo T.A."/>
            <person name="Win J."/>
            <person name="Xu Z."/>
            <person name="Zhang H."/>
            <person name="Grigoriev I.V."/>
            <person name="Rokhsar D.S."/>
            <person name="Boore J.L."/>
        </authorList>
    </citation>
    <scope>NUCLEOTIDE SEQUENCE [LARGE SCALE GENOMIC DNA]</scope>
    <source>
        <strain evidence="1 2">P6497</strain>
    </source>
</reference>
<evidence type="ECO:0000313" key="1">
    <source>
        <dbReference type="EMBL" id="EGZ17659.1"/>
    </source>
</evidence>
<dbReference type="InParanoid" id="G4ZI16"/>
<gene>
    <name evidence="1" type="ORF">PHYSODRAFT_422599</name>
</gene>
<organism evidence="1 2">
    <name type="scientific">Phytophthora sojae (strain P6497)</name>
    <name type="common">Soybean stem and root rot agent</name>
    <name type="synonym">Phytophthora megasperma f. sp. glycines</name>
    <dbReference type="NCBI Taxonomy" id="1094619"/>
    <lineage>
        <taxon>Eukaryota</taxon>
        <taxon>Sar</taxon>
        <taxon>Stramenopiles</taxon>
        <taxon>Oomycota</taxon>
        <taxon>Peronosporomycetes</taxon>
        <taxon>Peronosporales</taxon>
        <taxon>Peronosporaceae</taxon>
        <taxon>Phytophthora</taxon>
    </lineage>
</organism>
<dbReference type="GeneID" id="20652213"/>
<evidence type="ECO:0000313" key="2">
    <source>
        <dbReference type="Proteomes" id="UP000002640"/>
    </source>
</evidence>
<protein>
    <submittedName>
        <fullName evidence="1">Uncharacterized protein</fullName>
    </submittedName>
</protein>
<dbReference type="Proteomes" id="UP000002640">
    <property type="component" value="Unassembled WGS sequence"/>
</dbReference>
<dbReference type="STRING" id="1094619.G4ZI16"/>
<accession>G4ZI16</accession>
<dbReference type="KEGG" id="psoj:PHYSODRAFT_422599"/>
<feature type="non-terminal residue" evidence="1">
    <location>
        <position position="1"/>
    </location>
</feature>
<dbReference type="EMBL" id="JH159154">
    <property type="protein sequence ID" value="EGZ17659.1"/>
    <property type="molecule type" value="Genomic_DNA"/>
</dbReference>
<dbReference type="RefSeq" id="XP_009526717.1">
    <property type="nucleotide sequence ID" value="XM_009528422.1"/>
</dbReference>
<dbReference type="AlphaFoldDB" id="G4ZI16"/>
<name>G4ZI16_PHYSP</name>
<feature type="non-terminal residue" evidence="1">
    <location>
        <position position="113"/>
    </location>
</feature>
<proteinExistence type="predicted"/>
<sequence length="113" mass="12568">ATFLCIAEDRIKVLYAHDEQPTIARMGIVLRVSRQDSHRVQQQSGKMLSVIRASRASGVWFSTPAIDSLGAKWKSLKRSYEDAEAGLVDSLVSDFQANCHGYMDELAVRVAEL</sequence>
<keyword evidence="2" id="KW-1185">Reference proteome</keyword>
<dbReference type="OMA" id="DFQANCH"/>